<name>A0A1A9WMY8_9MUSC</name>
<accession>A0A1A9WMY8</accession>
<evidence type="ECO:0000313" key="3">
    <source>
        <dbReference type="Proteomes" id="UP000091820"/>
    </source>
</evidence>
<evidence type="ECO:0000259" key="1">
    <source>
        <dbReference type="PROSITE" id="PS51034"/>
    </source>
</evidence>
<dbReference type="AlphaFoldDB" id="A0A1A9WMY8"/>
<dbReference type="EnsemblMetazoa" id="GBRI025544-RA">
    <property type="protein sequence ID" value="GBRI025544-PA"/>
    <property type="gene ID" value="GBRI025544"/>
</dbReference>
<evidence type="ECO:0000313" key="2">
    <source>
        <dbReference type="EnsemblMetazoa" id="GBRI025544-PA"/>
    </source>
</evidence>
<dbReference type="InterPro" id="IPR052774">
    <property type="entry name" value="Celegans_DevNeuronal_Protein"/>
</dbReference>
<feature type="domain" description="ZP" evidence="1">
    <location>
        <begin position="1"/>
        <end position="40"/>
    </location>
</feature>
<keyword evidence="3" id="KW-1185">Reference proteome</keyword>
<dbReference type="PANTHER" id="PTHR47327:SF1">
    <property type="entry name" value="RE15579P"/>
    <property type="match status" value="1"/>
</dbReference>
<proteinExistence type="predicted"/>
<sequence>MAKFRAFKFPDSSYVQFRANVQICLNKCQPTQCSNGQTAYGRRRRRELRPQAYELSLNVLLKVKDQTETDNDKVLYQELQKHVKDLKIKNLFLKDLVKEKI</sequence>
<dbReference type="Proteomes" id="UP000091820">
    <property type="component" value="Unassembled WGS sequence"/>
</dbReference>
<reference evidence="2" key="2">
    <citation type="submission" date="2020-05" db="UniProtKB">
        <authorList>
            <consortium name="EnsemblMetazoa"/>
        </authorList>
    </citation>
    <scope>IDENTIFICATION</scope>
    <source>
        <strain evidence="2">IAEA</strain>
    </source>
</reference>
<protein>
    <submittedName>
        <fullName evidence="2">ZP domain-containing protein</fullName>
    </submittedName>
</protein>
<dbReference type="VEuPathDB" id="VectorBase:GBRI025544"/>
<dbReference type="PROSITE" id="PS51034">
    <property type="entry name" value="ZP_2"/>
    <property type="match status" value="1"/>
</dbReference>
<reference evidence="3" key="1">
    <citation type="submission" date="2014-03" db="EMBL/GenBank/DDBJ databases">
        <authorList>
            <person name="Aksoy S."/>
            <person name="Warren W."/>
            <person name="Wilson R.K."/>
        </authorList>
    </citation>
    <scope>NUCLEOTIDE SEQUENCE [LARGE SCALE GENOMIC DNA]</scope>
    <source>
        <strain evidence="3">IAEA</strain>
    </source>
</reference>
<dbReference type="GO" id="GO:0009653">
    <property type="term" value="P:anatomical structure morphogenesis"/>
    <property type="evidence" value="ECO:0007669"/>
    <property type="project" value="TreeGrafter"/>
</dbReference>
<dbReference type="STRING" id="37001.A0A1A9WMY8"/>
<dbReference type="InterPro" id="IPR001507">
    <property type="entry name" value="ZP_dom"/>
</dbReference>
<dbReference type="PANTHER" id="PTHR47327">
    <property type="entry name" value="FI18240P1-RELATED"/>
    <property type="match status" value="1"/>
</dbReference>
<organism evidence="2 3">
    <name type="scientific">Glossina brevipalpis</name>
    <dbReference type="NCBI Taxonomy" id="37001"/>
    <lineage>
        <taxon>Eukaryota</taxon>
        <taxon>Metazoa</taxon>
        <taxon>Ecdysozoa</taxon>
        <taxon>Arthropoda</taxon>
        <taxon>Hexapoda</taxon>
        <taxon>Insecta</taxon>
        <taxon>Pterygota</taxon>
        <taxon>Neoptera</taxon>
        <taxon>Endopterygota</taxon>
        <taxon>Diptera</taxon>
        <taxon>Brachycera</taxon>
        <taxon>Muscomorpha</taxon>
        <taxon>Hippoboscoidea</taxon>
        <taxon>Glossinidae</taxon>
        <taxon>Glossina</taxon>
    </lineage>
</organism>